<dbReference type="Pfam" id="PF08448">
    <property type="entry name" value="PAS_4"/>
    <property type="match status" value="1"/>
</dbReference>
<evidence type="ECO:0000256" key="3">
    <source>
        <dbReference type="ARBA" id="ARBA00022553"/>
    </source>
</evidence>
<dbReference type="InterPro" id="IPR005467">
    <property type="entry name" value="His_kinase_dom"/>
</dbReference>
<feature type="domain" description="Histidine kinase" evidence="8">
    <location>
        <begin position="531"/>
        <end position="743"/>
    </location>
</feature>
<name>A0ABP7UJM1_9BACT</name>
<dbReference type="Pfam" id="PF00512">
    <property type="entry name" value="HisKA"/>
    <property type="match status" value="1"/>
</dbReference>
<keyword evidence="6" id="KW-0472">Membrane</keyword>
<protein>
    <recommendedName>
        <fullName evidence="2">histidine kinase</fullName>
        <ecNumber evidence="2">2.7.13.3</ecNumber>
    </recommendedName>
</protein>
<dbReference type="InterPro" id="IPR003594">
    <property type="entry name" value="HATPase_dom"/>
</dbReference>
<organism evidence="9 10">
    <name type="scientific">Hymenobacter glaciei</name>
    <dbReference type="NCBI Taxonomy" id="877209"/>
    <lineage>
        <taxon>Bacteria</taxon>
        <taxon>Pseudomonadati</taxon>
        <taxon>Bacteroidota</taxon>
        <taxon>Cytophagia</taxon>
        <taxon>Cytophagales</taxon>
        <taxon>Hymenobacteraceae</taxon>
        <taxon>Hymenobacter</taxon>
    </lineage>
</organism>
<dbReference type="InterPro" id="IPR035965">
    <property type="entry name" value="PAS-like_dom_sf"/>
</dbReference>
<keyword evidence="5" id="KW-0418">Kinase</keyword>
<dbReference type="InterPro" id="IPR036890">
    <property type="entry name" value="HATPase_C_sf"/>
</dbReference>
<dbReference type="Pfam" id="PF02518">
    <property type="entry name" value="HATPase_c"/>
    <property type="match status" value="1"/>
</dbReference>
<evidence type="ECO:0000313" key="10">
    <source>
        <dbReference type="Proteomes" id="UP001501469"/>
    </source>
</evidence>
<dbReference type="SMART" id="SM00387">
    <property type="entry name" value="HATPase_c"/>
    <property type="match status" value="1"/>
</dbReference>
<dbReference type="Proteomes" id="UP001501469">
    <property type="component" value="Unassembled WGS sequence"/>
</dbReference>
<keyword evidence="10" id="KW-1185">Reference proteome</keyword>
<dbReference type="PANTHER" id="PTHR42878:SF15">
    <property type="entry name" value="BACTERIOPHYTOCHROME"/>
    <property type="match status" value="1"/>
</dbReference>
<dbReference type="EMBL" id="BAABDK010000026">
    <property type="protein sequence ID" value="GAA4045120.1"/>
    <property type="molecule type" value="Genomic_DNA"/>
</dbReference>
<dbReference type="SUPFAM" id="SSF55785">
    <property type="entry name" value="PYP-like sensor domain (PAS domain)"/>
    <property type="match status" value="2"/>
</dbReference>
<accession>A0ABP7UJM1</accession>
<dbReference type="Gene3D" id="3.30.450.20">
    <property type="entry name" value="PAS domain"/>
    <property type="match status" value="2"/>
</dbReference>
<dbReference type="SUPFAM" id="SSF55874">
    <property type="entry name" value="ATPase domain of HSP90 chaperone/DNA topoisomerase II/histidine kinase"/>
    <property type="match status" value="1"/>
</dbReference>
<sequence length="743" mass="81803">MMLDSAASATVFPAELLANFPAEDLLAGVFATSLSALVLFTPVPGARGRIADFRFELLSEAAQRMLRLPARPGCTHLEVAPGTESIGILEFYCTVYERNEPGQREFGYQLDGFDGYYRMAARRVGNGLLVCFTDSNQEQRSPMEVALRESQARDQAARATAERERAALRNLLDQAPVAIGVFEGPELRITLVNERMAAFWGRPPAEVLNCPLLDALPELQGQGFDELMLGVMASGVAHVGTEVPATMWRNGAVQTTYYNFVYQPLFDGQGRVSGVIDVATEVTEQVLARQQVEGKERQTNALNEELAVANEELLAANEDARANNDQLVHAQLAVRELNTQLELRVSQRTVELSNALAETQQQREHLRHQQQALQQILEQVPAAVATLEGPTHRLAFFNARYQALAGGRARVGMAAAEVLPEAMSQGFIKLLGEVFASGEPLVRLETPTELYNPATGQTERRYLDFTYQLLPAAPDQRRSLLAFVVDATDQVLSRQQVAEANEHLLTANAALDLSNRHLTRTNADLDNFVYAASHDLKQPINNLLGLLDELRRTVAFADPAEGELLLPMVDEALRQLGTTVDDLAAVGQVQKADATSLETVDLAELTQEVLQALQPQVLAARARITTDFAAAPTIRYSRANLRTVLLNLIGNSLKYADPARTARIHLSLWKEAGAPLLLIEDNGLGFDVQRHQQELFQLFRRFHNHTEGTGVGLYLVNRIVQGNGGRVEVESEIGQGTTFRVYL</sequence>
<dbReference type="SUPFAM" id="SSF47384">
    <property type="entry name" value="Homodimeric domain of signal transducing histidine kinase"/>
    <property type="match status" value="1"/>
</dbReference>
<dbReference type="SMART" id="SM00388">
    <property type="entry name" value="HisKA"/>
    <property type="match status" value="1"/>
</dbReference>
<keyword evidence="7" id="KW-0175">Coiled coil</keyword>
<reference evidence="10" key="1">
    <citation type="journal article" date="2019" name="Int. J. Syst. Evol. Microbiol.">
        <title>The Global Catalogue of Microorganisms (GCM) 10K type strain sequencing project: providing services to taxonomists for standard genome sequencing and annotation.</title>
        <authorList>
            <consortium name="The Broad Institute Genomics Platform"/>
            <consortium name="The Broad Institute Genome Sequencing Center for Infectious Disease"/>
            <person name="Wu L."/>
            <person name="Ma J."/>
        </authorList>
    </citation>
    <scope>NUCLEOTIDE SEQUENCE [LARGE SCALE GENOMIC DNA]</scope>
    <source>
        <strain evidence="10">JCM 17225</strain>
    </source>
</reference>
<evidence type="ECO:0000259" key="8">
    <source>
        <dbReference type="PROSITE" id="PS50109"/>
    </source>
</evidence>
<dbReference type="Gene3D" id="1.10.287.130">
    <property type="match status" value="1"/>
</dbReference>
<evidence type="ECO:0000256" key="7">
    <source>
        <dbReference type="SAM" id="Coils"/>
    </source>
</evidence>
<evidence type="ECO:0000256" key="1">
    <source>
        <dbReference type="ARBA" id="ARBA00000085"/>
    </source>
</evidence>
<keyword evidence="3" id="KW-0597">Phosphoprotein</keyword>
<evidence type="ECO:0000256" key="6">
    <source>
        <dbReference type="ARBA" id="ARBA00023136"/>
    </source>
</evidence>
<evidence type="ECO:0000256" key="4">
    <source>
        <dbReference type="ARBA" id="ARBA00022679"/>
    </source>
</evidence>
<dbReference type="InterPro" id="IPR036097">
    <property type="entry name" value="HisK_dim/P_sf"/>
</dbReference>
<dbReference type="InterPro" id="IPR000014">
    <property type="entry name" value="PAS"/>
</dbReference>
<dbReference type="CDD" id="cd00082">
    <property type="entry name" value="HisKA"/>
    <property type="match status" value="1"/>
</dbReference>
<gene>
    <name evidence="9" type="ORF">GCM10022409_33950</name>
</gene>
<comment type="caution">
    <text evidence="9">The sequence shown here is derived from an EMBL/GenBank/DDBJ whole genome shotgun (WGS) entry which is preliminary data.</text>
</comment>
<dbReference type="InterPro" id="IPR004358">
    <property type="entry name" value="Sig_transdc_His_kin-like_C"/>
</dbReference>
<evidence type="ECO:0000256" key="2">
    <source>
        <dbReference type="ARBA" id="ARBA00012438"/>
    </source>
</evidence>
<evidence type="ECO:0000256" key="5">
    <source>
        <dbReference type="ARBA" id="ARBA00022777"/>
    </source>
</evidence>
<keyword evidence="4" id="KW-0808">Transferase</keyword>
<dbReference type="EC" id="2.7.13.3" evidence="2"/>
<dbReference type="SMART" id="SM00091">
    <property type="entry name" value="PAS"/>
    <property type="match status" value="2"/>
</dbReference>
<dbReference type="InterPro" id="IPR013656">
    <property type="entry name" value="PAS_4"/>
</dbReference>
<dbReference type="PRINTS" id="PR00344">
    <property type="entry name" value="BCTRLSENSOR"/>
</dbReference>
<evidence type="ECO:0000313" key="9">
    <source>
        <dbReference type="EMBL" id="GAA4045120.1"/>
    </source>
</evidence>
<dbReference type="Gene3D" id="3.30.565.10">
    <property type="entry name" value="Histidine kinase-like ATPase, C-terminal domain"/>
    <property type="match status" value="1"/>
</dbReference>
<comment type="catalytic activity">
    <reaction evidence="1">
        <text>ATP + protein L-histidine = ADP + protein N-phospho-L-histidine.</text>
        <dbReference type="EC" id="2.7.13.3"/>
    </reaction>
</comment>
<dbReference type="InterPro" id="IPR003661">
    <property type="entry name" value="HisK_dim/P_dom"/>
</dbReference>
<dbReference type="RefSeq" id="WP_345056868.1">
    <property type="nucleotide sequence ID" value="NZ_BAABDK010000026.1"/>
</dbReference>
<feature type="coiled-coil region" evidence="7">
    <location>
        <begin position="292"/>
        <end position="376"/>
    </location>
</feature>
<dbReference type="PANTHER" id="PTHR42878">
    <property type="entry name" value="TWO-COMPONENT HISTIDINE KINASE"/>
    <property type="match status" value="1"/>
</dbReference>
<dbReference type="InterPro" id="IPR050351">
    <property type="entry name" value="BphY/WalK/GraS-like"/>
</dbReference>
<proteinExistence type="predicted"/>
<dbReference type="PROSITE" id="PS50109">
    <property type="entry name" value="HIS_KIN"/>
    <property type="match status" value="1"/>
</dbReference>